<protein>
    <submittedName>
        <fullName evidence="1">Uncharacterized protein</fullName>
    </submittedName>
</protein>
<keyword evidence="2" id="KW-1185">Reference proteome</keyword>
<reference evidence="1 2" key="1">
    <citation type="submission" date="2019-07" db="EMBL/GenBank/DDBJ databases">
        <title>Whole genome shotgun sequence of Methylobacterium haplocladii NBRC 107714.</title>
        <authorList>
            <person name="Hosoyama A."/>
            <person name="Uohara A."/>
            <person name="Ohji S."/>
            <person name="Ichikawa N."/>
        </authorList>
    </citation>
    <scope>NUCLEOTIDE SEQUENCE [LARGE SCALE GENOMIC DNA]</scope>
    <source>
        <strain evidence="1 2">NBRC 107714</strain>
    </source>
</reference>
<evidence type="ECO:0000313" key="2">
    <source>
        <dbReference type="Proteomes" id="UP000321258"/>
    </source>
</evidence>
<organism evidence="1 2">
    <name type="scientific">Methylobacterium haplocladii</name>
    <dbReference type="NCBI Taxonomy" id="1176176"/>
    <lineage>
        <taxon>Bacteria</taxon>
        <taxon>Pseudomonadati</taxon>
        <taxon>Pseudomonadota</taxon>
        <taxon>Alphaproteobacteria</taxon>
        <taxon>Hyphomicrobiales</taxon>
        <taxon>Methylobacteriaceae</taxon>
        <taxon>Methylobacterium</taxon>
    </lineage>
</organism>
<gene>
    <name evidence="1" type="ORF">MHA02_04470</name>
</gene>
<accession>A0A512IK33</accession>
<name>A0A512IK33_9HYPH</name>
<proteinExistence type="predicted"/>
<dbReference type="AlphaFoldDB" id="A0A512IK33"/>
<evidence type="ECO:0000313" key="1">
    <source>
        <dbReference type="EMBL" id="GEO98059.1"/>
    </source>
</evidence>
<comment type="caution">
    <text evidence="1">The sequence shown here is derived from an EMBL/GenBank/DDBJ whole genome shotgun (WGS) entry which is preliminary data.</text>
</comment>
<sequence length="100" mass="9953">MITKIRAKGTSCKAISLPLEAAPAPCAKAGVISTKTPDGATTRAAACPGDGLGFSLSKSARTIATGDPKATAPIAVGSSPLQQASEAGWPTLFPHCNTFA</sequence>
<dbReference type="Proteomes" id="UP000321258">
    <property type="component" value="Unassembled WGS sequence"/>
</dbReference>
<dbReference type="EMBL" id="BJZT01000005">
    <property type="protein sequence ID" value="GEO98059.1"/>
    <property type="molecule type" value="Genomic_DNA"/>
</dbReference>